<proteinExistence type="predicted"/>
<dbReference type="Gene3D" id="3.40.50.10490">
    <property type="entry name" value="Glucose-6-phosphate isomerase like protein, domain 1"/>
    <property type="match status" value="1"/>
</dbReference>
<comment type="caution">
    <text evidence="2">The sequence shown here is derived from an EMBL/GenBank/DDBJ whole genome shotgun (WGS) entry which is preliminary data.</text>
</comment>
<evidence type="ECO:0000313" key="3">
    <source>
        <dbReference type="Proteomes" id="UP000031563"/>
    </source>
</evidence>
<feature type="domain" description="DUF2529" evidence="1">
    <location>
        <begin position="1"/>
        <end position="169"/>
    </location>
</feature>
<dbReference type="AlphaFoldDB" id="A0A0F5I5Y2"/>
<reference evidence="2" key="1">
    <citation type="submission" date="2015-02" db="EMBL/GenBank/DDBJ databases">
        <title>Genome Assembly of Bacillaceae bacterium MTCC 8252.</title>
        <authorList>
            <person name="Verma A."/>
            <person name="Khatri I."/>
            <person name="Mual P."/>
            <person name="Subramanian S."/>
            <person name="Krishnamurthi S."/>
        </authorList>
    </citation>
    <scope>NUCLEOTIDE SEQUENCE [LARGE SCALE GENOMIC DNA]</scope>
    <source>
        <strain evidence="2">MTCC 8252</strain>
    </source>
</reference>
<dbReference type="Pfam" id="PF10740">
    <property type="entry name" value="DUF2529"/>
    <property type="match status" value="1"/>
</dbReference>
<dbReference type="EMBL" id="JWIR02000025">
    <property type="protein sequence ID" value="KKB41029.1"/>
    <property type="molecule type" value="Genomic_DNA"/>
</dbReference>
<dbReference type="GO" id="GO:1901135">
    <property type="term" value="P:carbohydrate derivative metabolic process"/>
    <property type="evidence" value="ECO:0007669"/>
    <property type="project" value="InterPro"/>
</dbReference>
<dbReference type="Proteomes" id="UP000031563">
    <property type="component" value="Unassembled WGS sequence"/>
</dbReference>
<dbReference type="STRING" id="1221996.QY95_01092"/>
<dbReference type="SUPFAM" id="SSF53697">
    <property type="entry name" value="SIS domain"/>
    <property type="match status" value="1"/>
</dbReference>
<accession>A0A0F5HTZ4</accession>
<gene>
    <name evidence="2" type="ORF">QY95_01092</name>
</gene>
<protein>
    <recommendedName>
        <fullName evidence="1">DUF2529 domain-containing protein</fullName>
    </recommendedName>
</protein>
<dbReference type="InterPro" id="IPR046348">
    <property type="entry name" value="SIS_dom_sf"/>
</dbReference>
<sequence length="174" mass="19001">MLKMFTTQLHGLFQRIADKESFSIEDGARLLTQAIVGEGTIYIQAFNEMDAVAAEATSGAEKLTSSQTYTVNTPVTESDRVLLISRFANDPEALEAAASWREADIPFVAIAGSLPKEENRLAELADVFIDTHLVKGLLPDDTGGRTGFPSSLAALYIYFALKLTIDEILEDQEI</sequence>
<dbReference type="GO" id="GO:0097367">
    <property type="term" value="F:carbohydrate derivative binding"/>
    <property type="evidence" value="ECO:0007669"/>
    <property type="project" value="InterPro"/>
</dbReference>
<dbReference type="InterPro" id="IPR019676">
    <property type="entry name" value="DUF2529"/>
</dbReference>
<organism evidence="2 3">
    <name type="scientific">Bacillus thermotolerans</name>
    <name type="common">Quasibacillus thermotolerans</name>
    <dbReference type="NCBI Taxonomy" id="1221996"/>
    <lineage>
        <taxon>Bacteria</taxon>
        <taxon>Bacillati</taxon>
        <taxon>Bacillota</taxon>
        <taxon>Bacilli</taxon>
        <taxon>Bacillales</taxon>
        <taxon>Bacillaceae</taxon>
        <taxon>Bacillus</taxon>
    </lineage>
</organism>
<keyword evidence="3" id="KW-1185">Reference proteome</keyword>
<name>A0A0F5I5Y2_BACTR</name>
<dbReference type="OrthoDB" id="2737584at2"/>
<evidence type="ECO:0000313" key="2">
    <source>
        <dbReference type="EMBL" id="KKB41029.1"/>
    </source>
</evidence>
<dbReference type="RefSeq" id="WP_039231179.1">
    <property type="nucleotide sequence ID" value="NZ_JWIR02000025.1"/>
</dbReference>
<evidence type="ECO:0000259" key="1">
    <source>
        <dbReference type="Pfam" id="PF10740"/>
    </source>
</evidence>
<accession>A0A0F5I5Y2</accession>